<gene>
    <name evidence="1" type="ORF">PSALAMII_LOCUS7361</name>
</gene>
<accession>A0A9W4NMM3</accession>
<dbReference type="InterPro" id="IPR036770">
    <property type="entry name" value="Ankyrin_rpt-contain_sf"/>
</dbReference>
<protein>
    <submittedName>
        <fullName evidence="1">Uncharacterized protein</fullName>
    </submittedName>
</protein>
<reference evidence="1" key="1">
    <citation type="submission" date="2021-07" db="EMBL/GenBank/DDBJ databases">
        <authorList>
            <person name="Branca A.L. A."/>
        </authorList>
    </citation>
    <scope>NUCLEOTIDE SEQUENCE</scope>
</reference>
<name>A0A9W4NMM3_9EURO</name>
<comment type="caution">
    <text evidence="1">The sequence shown here is derived from an EMBL/GenBank/DDBJ whole genome shotgun (WGS) entry which is preliminary data.</text>
</comment>
<dbReference type="AlphaFoldDB" id="A0A9W4NMM3"/>
<sequence>MLLNRGVDVNVHGGEYGNSFQAACSGGYAKIAQMLLGRGVDVHVQGGEYGNALQAARRGGYHHIVELLQRQHCADLASSKPPHSRRLKASL</sequence>
<organism evidence="1 2">
    <name type="scientific">Penicillium salamii</name>
    <dbReference type="NCBI Taxonomy" id="1612424"/>
    <lineage>
        <taxon>Eukaryota</taxon>
        <taxon>Fungi</taxon>
        <taxon>Dikarya</taxon>
        <taxon>Ascomycota</taxon>
        <taxon>Pezizomycotina</taxon>
        <taxon>Eurotiomycetes</taxon>
        <taxon>Eurotiomycetidae</taxon>
        <taxon>Eurotiales</taxon>
        <taxon>Aspergillaceae</taxon>
        <taxon>Penicillium</taxon>
    </lineage>
</organism>
<dbReference type="Proteomes" id="UP001152592">
    <property type="component" value="Unassembled WGS sequence"/>
</dbReference>
<dbReference type="OrthoDB" id="4321627at2759"/>
<dbReference type="EMBL" id="CAJVPD010000250">
    <property type="protein sequence ID" value="CAG8397943.1"/>
    <property type="molecule type" value="Genomic_DNA"/>
</dbReference>
<dbReference type="SUPFAM" id="SSF48403">
    <property type="entry name" value="Ankyrin repeat"/>
    <property type="match status" value="1"/>
</dbReference>
<evidence type="ECO:0000313" key="2">
    <source>
        <dbReference type="Proteomes" id="UP001152592"/>
    </source>
</evidence>
<evidence type="ECO:0000313" key="1">
    <source>
        <dbReference type="EMBL" id="CAG8397943.1"/>
    </source>
</evidence>
<dbReference type="Gene3D" id="1.25.40.20">
    <property type="entry name" value="Ankyrin repeat-containing domain"/>
    <property type="match status" value="1"/>
</dbReference>
<proteinExistence type="predicted"/>